<keyword evidence="3" id="KW-1003">Cell membrane</keyword>
<feature type="transmembrane region" description="Helical" evidence="7">
    <location>
        <begin position="380"/>
        <end position="400"/>
    </location>
</feature>
<evidence type="ECO:0000256" key="1">
    <source>
        <dbReference type="ARBA" id="ARBA00004651"/>
    </source>
</evidence>
<evidence type="ECO:0000256" key="5">
    <source>
        <dbReference type="ARBA" id="ARBA00022989"/>
    </source>
</evidence>
<feature type="transmembrane region" description="Helical" evidence="7">
    <location>
        <begin position="214"/>
        <end position="235"/>
    </location>
</feature>
<protein>
    <submittedName>
        <fullName evidence="9">Uncharacterized MFS-type transporter</fullName>
    </submittedName>
</protein>
<gene>
    <name evidence="9" type="ORF">AVDCRST_MAG86-22</name>
</gene>
<feature type="transmembrane region" description="Helical" evidence="7">
    <location>
        <begin position="314"/>
        <end position="334"/>
    </location>
</feature>
<dbReference type="AlphaFoldDB" id="A0A6J4UMS0"/>
<dbReference type="PRINTS" id="PR01036">
    <property type="entry name" value="TCRTETB"/>
</dbReference>
<dbReference type="InterPro" id="IPR036259">
    <property type="entry name" value="MFS_trans_sf"/>
</dbReference>
<dbReference type="InterPro" id="IPR011701">
    <property type="entry name" value="MFS"/>
</dbReference>
<keyword evidence="2" id="KW-0813">Transport</keyword>
<keyword evidence="5 7" id="KW-1133">Transmembrane helix</keyword>
<keyword evidence="4 7" id="KW-0812">Transmembrane</keyword>
<feature type="transmembrane region" description="Helical" evidence="7">
    <location>
        <begin position="421"/>
        <end position="442"/>
    </location>
</feature>
<evidence type="ECO:0000259" key="8">
    <source>
        <dbReference type="PROSITE" id="PS50850"/>
    </source>
</evidence>
<dbReference type="Gene3D" id="1.20.1720.10">
    <property type="entry name" value="Multidrug resistance protein D"/>
    <property type="match status" value="1"/>
</dbReference>
<dbReference type="Gene3D" id="1.20.1250.20">
    <property type="entry name" value="MFS general substrate transporter like domains"/>
    <property type="match status" value="1"/>
</dbReference>
<dbReference type="CDD" id="cd17321">
    <property type="entry name" value="MFS_MMR_MDR_like"/>
    <property type="match status" value="1"/>
</dbReference>
<feature type="transmembrane region" description="Helical" evidence="7">
    <location>
        <begin position="155"/>
        <end position="177"/>
    </location>
</feature>
<dbReference type="PANTHER" id="PTHR42718">
    <property type="entry name" value="MAJOR FACILITATOR SUPERFAMILY MULTIDRUG TRANSPORTER MFSC"/>
    <property type="match status" value="1"/>
</dbReference>
<dbReference type="GO" id="GO:0005886">
    <property type="term" value="C:plasma membrane"/>
    <property type="evidence" value="ECO:0007669"/>
    <property type="project" value="UniProtKB-SubCell"/>
</dbReference>
<feature type="transmembrane region" description="Helical" evidence="7">
    <location>
        <begin position="355"/>
        <end position="374"/>
    </location>
</feature>
<name>A0A6J4UMS0_9DEIN</name>
<feature type="transmembrane region" description="Helical" evidence="7">
    <location>
        <begin position="97"/>
        <end position="116"/>
    </location>
</feature>
<evidence type="ECO:0000256" key="2">
    <source>
        <dbReference type="ARBA" id="ARBA00022448"/>
    </source>
</evidence>
<dbReference type="InterPro" id="IPR020846">
    <property type="entry name" value="MFS_dom"/>
</dbReference>
<evidence type="ECO:0000256" key="4">
    <source>
        <dbReference type="ARBA" id="ARBA00022692"/>
    </source>
</evidence>
<feature type="transmembrane region" description="Helical" evidence="7">
    <location>
        <begin position="288"/>
        <end position="308"/>
    </location>
</feature>
<evidence type="ECO:0000256" key="3">
    <source>
        <dbReference type="ARBA" id="ARBA00022475"/>
    </source>
</evidence>
<reference evidence="9" key="1">
    <citation type="submission" date="2020-02" db="EMBL/GenBank/DDBJ databases">
        <authorList>
            <person name="Meier V. D."/>
        </authorList>
    </citation>
    <scope>NUCLEOTIDE SEQUENCE</scope>
    <source>
        <strain evidence="9">AVDCRST_MAG86</strain>
    </source>
</reference>
<accession>A0A6J4UMS0</accession>
<proteinExistence type="predicted"/>
<feature type="transmembrane region" description="Helical" evidence="7">
    <location>
        <begin position="122"/>
        <end position="143"/>
    </location>
</feature>
<feature type="transmembrane region" description="Helical" evidence="7">
    <location>
        <begin position="183"/>
        <end position="202"/>
    </location>
</feature>
<dbReference type="GO" id="GO:0022857">
    <property type="term" value="F:transmembrane transporter activity"/>
    <property type="evidence" value="ECO:0007669"/>
    <property type="project" value="InterPro"/>
</dbReference>
<dbReference type="EMBL" id="CADCWP010000004">
    <property type="protein sequence ID" value="CAA9553562.1"/>
    <property type="molecule type" value="Genomic_DNA"/>
</dbReference>
<keyword evidence="6 7" id="KW-0472">Membrane</keyword>
<feature type="transmembrane region" description="Helical" evidence="7">
    <location>
        <begin position="67"/>
        <end position="85"/>
    </location>
</feature>
<feature type="transmembrane region" description="Helical" evidence="7">
    <location>
        <begin position="247"/>
        <end position="268"/>
    </location>
</feature>
<comment type="subcellular location">
    <subcellularLocation>
        <location evidence="1">Cell membrane</location>
        <topology evidence="1">Multi-pass membrane protein</topology>
    </subcellularLocation>
</comment>
<dbReference type="InterPro" id="IPR004638">
    <property type="entry name" value="EmrB-like"/>
</dbReference>
<dbReference type="Pfam" id="PF07690">
    <property type="entry name" value="MFS_1"/>
    <property type="match status" value="1"/>
</dbReference>
<feature type="domain" description="Major facilitator superfamily (MFS) profile" evidence="8">
    <location>
        <begin position="31"/>
        <end position="521"/>
    </location>
</feature>
<organism evidence="9">
    <name type="scientific">uncultured Truepera sp</name>
    <dbReference type="NCBI Taxonomy" id="543023"/>
    <lineage>
        <taxon>Bacteria</taxon>
        <taxon>Thermotogati</taxon>
        <taxon>Deinococcota</taxon>
        <taxon>Deinococci</taxon>
        <taxon>Trueperales</taxon>
        <taxon>Trueperaceae</taxon>
        <taxon>Truepera</taxon>
        <taxon>environmental samples</taxon>
    </lineage>
</organism>
<sequence length="526" mass="53779">MSSFTRPPCDEGVLRAGAGDAPCTPAAKPWILAATILGSSLAFIDASTVNVALPALQRSLGATVTDIQWIINAYTLFLASLILLGGSLGDHYGRRHVFGIGVVAFALASAWCGLAPTTGQLIVARACQGVGAALLVPGSLAIISASFPEGERGQAIGLWSGFSAITSALGPVLGGWLIDTLSWRWIFFINLPLAVLVLFFLTRVPESRDSQARRLDFAGAGLVTLGLGALTYGLLNASTRGLGDAAVLLALGVGVTALVGFVALEARLKEPMVPPTLFRSKTFSGTNLLTLLLYGALGGALFFLPLNLIQVQGYTATAAGAALLPFVLLLSLLSRWSGGLITRFGAKGPLTIGPLVVAVGFGLFTLPGIGGSYWTTFFPAAVILGLGMALTVAPLTAAVMGSVPGHYAGTASGVNNAASRVAGLLAVALFGLLMLAVFSGALRGGLAELGLPAQAEAAVYAQRGDLAGLQPPAELGALEQEAVRRVVDDAYVTGFRVVMAVSAGLAVLSALIAWRMVEGKGARADG</sequence>
<dbReference type="PROSITE" id="PS50850">
    <property type="entry name" value="MFS"/>
    <property type="match status" value="1"/>
</dbReference>
<feature type="transmembrane region" description="Helical" evidence="7">
    <location>
        <begin position="494"/>
        <end position="514"/>
    </location>
</feature>
<evidence type="ECO:0000313" key="9">
    <source>
        <dbReference type="EMBL" id="CAA9553562.1"/>
    </source>
</evidence>
<evidence type="ECO:0000256" key="7">
    <source>
        <dbReference type="SAM" id="Phobius"/>
    </source>
</evidence>
<dbReference type="PANTHER" id="PTHR42718:SF42">
    <property type="entry name" value="EXPORT PROTEIN"/>
    <property type="match status" value="1"/>
</dbReference>
<dbReference type="NCBIfam" id="TIGR00711">
    <property type="entry name" value="efflux_EmrB"/>
    <property type="match status" value="1"/>
</dbReference>
<dbReference type="SUPFAM" id="SSF103473">
    <property type="entry name" value="MFS general substrate transporter"/>
    <property type="match status" value="1"/>
</dbReference>
<evidence type="ECO:0000256" key="6">
    <source>
        <dbReference type="ARBA" id="ARBA00023136"/>
    </source>
</evidence>